<keyword evidence="2" id="KW-1277">Toxin-antitoxin system</keyword>
<dbReference type="InterPro" id="IPR050556">
    <property type="entry name" value="Type_II_TA_system_RNase"/>
</dbReference>
<dbReference type="Gene3D" id="3.40.50.1010">
    <property type="entry name" value="5'-nuclease"/>
    <property type="match status" value="1"/>
</dbReference>
<dbReference type="PANTHER" id="PTHR33653">
    <property type="entry name" value="RIBONUCLEASE VAPC2"/>
    <property type="match status" value="1"/>
</dbReference>
<organism evidence="9 10">
    <name type="scientific">Duganella guangzhouensis</name>
    <dbReference type="NCBI Taxonomy" id="2666084"/>
    <lineage>
        <taxon>Bacteria</taxon>
        <taxon>Pseudomonadati</taxon>
        <taxon>Pseudomonadota</taxon>
        <taxon>Betaproteobacteria</taxon>
        <taxon>Burkholderiales</taxon>
        <taxon>Oxalobacteraceae</taxon>
        <taxon>Telluria group</taxon>
        <taxon>Duganella</taxon>
    </lineage>
</organism>
<dbReference type="AlphaFoldDB" id="A0A6I2L303"/>
<keyword evidence="5" id="KW-0378">Hydrolase</keyword>
<gene>
    <name evidence="9" type="ORF">GJ699_16555</name>
</gene>
<keyword evidence="6" id="KW-0460">Magnesium</keyword>
<proteinExistence type="inferred from homology"/>
<evidence type="ECO:0000256" key="4">
    <source>
        <dbReference type="ARBA" id="ARBA00022723"/>
    </source>
</evidence>
<dbReference type="PANTHER" id="PTHR33653:SF1">
    <property type="entry name" value="RIBONUCLEASE VAPC2"/>
    <property type="match status" value="1"/>
</dbReference>
<dbReference type="EMBL" id="WKJK01000008">
    <property type="protein sequence ID" value="MRW91607.1"/>
    <property type="molecule type" value="Genomic_DNA"/>
</dbReference>
<sequence>MAIVLFDTNILIDSFAGYGAATLELARYEDAIISVITWMEVACKMDEEELAQFQYVLDRMGIRVVQTNEAIMHAAAAIRGKSLVIHPKIALPDAIIRATAEIDGRLLITRNPKDFGGISASIRVPYTIVGGAAINIQPPPP</sequence>
<dbReference type="GO" id="GO:0016787">
    <property type="term" value="F:hydrolase activity"/>
    <property type="evidence" value="ECO:0007669"/>
    <property type="project" value="UniProtKB-KW"/>
</dbReference>
<dbReference type="GO" id="GO:0004518">
    <property type="term" value="F:nuclease activity"/>
    <property type="evidence" value="ECO:0007669"/>
    <property type="project" value="UniProtKB-KW"/>
</dbReference>
<name>A0A6I2L303_9BURK</name>
<dbReference type="InterPro" id="IPR029060">
    <property type="entry name" value="PIN-like_dom_sf"/>
</dbReference>
<keyword evidence="10" id="KW-1185">Reference proteome</keyword>
<evidence type="ECO:0000256" key="6">
    <source>
        <dbReference type="ARBA" id="ARBA00022842"/>
    </source>
</evidence>
<evidence type="ECO:0000313" key="10">
    <source>
        <dbReference type="Proteomes" id="UP000433309"/>
    </source>
</evidence>
<feature type="domain" description="PIN" evidence="8">
    <location>
        <begin position="4"/>
        <end position="112"/>
    </location>
</feature>
<accession>A0A6I2L303</accession>
<evidence type="ECO:0000256" key="3">
    <source>
        <dbReference type="ARBA" id="ARBA00022722"/>
    </source>
</evidence>
<comment type="cofactor">
    <cofactor evidence="1">
        <name>Mg(2+)</name>
        <dbReference type="ChEBI" id="CHEBI:18420"/>
    </cofactor>
</comment>
<evidence type="ECO:0000256" key="2">
    <source>
        <dbReference type="ARBA" id="ARBA00022649"/>
    </source>
</evidence>
<reference evidence="9 10" key="1">
    <citation type="submission" date="2019-11" db="EMBL/GenBank/DDBJ databases">
        <title>Novel species isolated from a subtropical stream in China.</title>
        <authorList>
            <person name="Lu H."/>
        </authorList>
    </citation>
    <scope>NUCLEOTIDE SEQUENCE [LARGE SCALE GENOMIC DNA]</scope>
    <source>
        <strain evidence="9 10">FT80W</strain>
    </source>
</reference>
<protein>
    <submittedName>
        <fullName evidence="9">PIN domain-containing protein</fullName>
    </submittedName>
</protein>
<dbReference type="GO" id="GO:0046872">
    <property type="term" value="F:metal ion binding"/>
    <property type="evidence" value="ECO:0007669"/>
    <property type="project" value="UniProtKB-KW"/>
</dbReference>
<dbReference type="Proteomes" id="UP000433309">
    <property type="component" value="Unassembled WGS sequence"/>
</dbReference>
<evidence type="ECO:0000256" key="1">
    <source>
        <dbReference type="ARBA" id="ARBA00001946"/>
    </source>
</evidence>
<dbReference type="RefSeq" id="WP_154378183.1">
    <property type="nucleotide sequence ID" value="NZ_WKJK01000008.1"/>
</dbReference>
<dbReference type="Pfam" id="PF01850">
    <property type="entry name" value="PIN"/>
    <property type="match status" value="1"/>
</dbReference>
<comment type="caution">
    <text evidence="9">The sequence shown here is derived from an EMBL/GenBank/DDBJ whole genome shotgun (WGS) entry which is preliminary data.</text>
</comment>
<keyword evidence="3" id="KW-0540">Nuclease</keyword>
<comment type="similarity">
    <text evidence="7">Belongs to the PINc/VapC protein family.</text>
</comment>
<dbReference type="SUPFAM" id="SSF88723">
    <property type="entry name" value="PIN domain-like"/>
    <property type="match status" value="1"/>
</dbReference>
<evidence type="ECO:0000259" key="8">
    <source>
        <dbReference type="Pfam" id="PF01850"/>
    </source>
</evidence>
<dbReference type="InterPro" id="IPR002716">
    <property type="entry name" value="PIN_dom"/>
</dbReference>
<keyword evidence="4" id="KW-0479">Metal-binding</keyword>
<evidence type="ECO:0000256" key="7">
    <source>
        <dbReference type="ARBA" id="ARBA00038093"/>
    </source>
</evidence>
<evidence type="ECO:0000313" key="9">
    <source>
        <dbReference type="EMBL" id="MRW91607.1"/>
    </source>
</evidence>
<evidence type="ECO:0000256" key="5">
    <source>
        <dbReference type="ARBA" id="ARBA00022801"/>
    </source>
</evidence>